<dbReference type="AlphaFoldDB" id="A0A2A3EIY3"/>
<dbReference type="PROSITE" id="PS50294">
    <property type="entry name" value="WD_REPEATS_REGION"/>
    <property type="match status" value="1"/>
</dbReference>
<feature type="coiled-coil region" evidence="2">
    <location>
        <begin position="973"/>
        <end position="1007"/>
    </location>
</feature>
<evidence type="ECO:0000256" key="2">
    <source>
        <dbReference type="SAM" id="Coils"/>
    </source>
</evidence>
<dbReference type="STRING" id="94128.A0A2A3EIY3"/>
<feature type="repeat" description="WD" evidence="1">
    <location>
        <begin position="628"/>
        <end position="661"/>
    </location>
</feature>
<dbReference type="Proteomes" id="UP000242457">
    <property type="component" value="Unassembled WGS sequence"/>
</dbReference>
<keyword evidence="4" id="KW-1185">Reference proteome</keyword>
<dbReference type="InterPro" id="IPR015943">
    <property type="entry name" value="WD40/YVTN_repeat-like_dom_sf"/>
</dbReference>
<keyword evidence="1" id="KW-0853">WD repeat</keyword>
<feature type="coiled-coil region" evidence="2">
    <location>
        <begin position="896"/>
        <end position="944"/>
    </location>
</feature>
<gene>
    <name evidence="3" type="ORF">APICC_02232</name>
</gene>
<dbReference type="Pfam" id="PF00400">
    <property type="entry name" value="WD40"/>
    <property type="match status" value="2"/>
</dbReference>
<sequence>MITSLQSRVIYGLKTDIISNAHYISDSEILYPVGNVIAIHNIPQYEQKLIRLPDKQQINIIAVAHNKKFAAICEVGEKPTISIYDLQTLKRRKLLGIPYDASDVTRFTCIEFTFDNKYIVAVTGEPDQNMLFYNWEKGKVESSLKVGIPQDPSAIVEVLSCNPSEAGIVALGGLRIFKFLTLSDSIWRPYGFSKADTIFTCSMTWLNSDRLLLGTLDGRILYLENGDLKNIYKMTDTVSMNLKIREEYVIQATSSLIALESIKRIPWEHNIRSLIAFQRGFAFAFGRRTIILFEKEGPHKYIKRNIYIIPTQPSKEKNEELYQVNTININLSIDRLIITTGWPQLFYAKLWGPDLNVDPEPQELKIIGQALHFGPIIDISVCAWKSIFMTCGQIDHSVRLWDFESKSLILYKQYAEDICGIALHPTGLFCLIGFSDKLRFMSILIDDFLPMEEFSIRCCNTAKFSHGGHLFAAVNGNIVQVYSTIGFVNIFILKGHTNIVKKILWSQTDTKLFTLGAEGTIYQWDTSTGRRSAEIILKGITLHDIALSADEQVVFCIADDNIIHEIKENMIRKYHFPDANAYFMILGKEDQAFFFVSPGGFILSIKCPIQEPIHPLSFHIHSADITKVDRHNRRCKHIALSYNEQYLISVSIDGSLCIWKVIYPEGKGKIGKEIAYTNEVLINKNDLQEKIQTIIDLNVRMRELETEHAYKMRQIEVIHNDKVRDIHQGYCEAIEELRVKISRLQEDHKNELNTINVEILKMKEEHEDTMKQMETNYNAKLITEYDRYLALENSMNLMRQNYEKRLEEVESHGVEELQKATTKYEGLLHEKKLQLEETQDEMIQQIRVHEQMMTQIEDDADKEILELKTNYETFLHEEKQINIRLKGETGVLRNRYISSLKDVEELRRQVQRFQNEYGYFQKTIQELERDKDDLKTEINERDTTIQDRERQIYELKRSNQELEKFKFVLNYKIIELKNQIEPRDREIKELKEKIRDMETELVNLHKTTISLELQLHELREKLGASRRELQYEIHRNKRCQQLLKKIRIDLLDASGLVQNPQALKTAITKLYHKYSSSDEFLRTRKADLDAQCEFIKQRDHLERTIASLRKQVFQDKEISGKDIDKTVEENIILITELNALREELKDARKHIIHMESLLGYKSKDMRSSEAKKKMEEACYGHEKLRIEYKSQMQECQNIIIALKEDMYKLISKIPCEELETKITF</sequence>
<evidence type="ECO:0000313" key="4">
    <source>
        <dbReference type="Proteomes" id="UP000242457"/>
    </source>
</evidence>
<dbReference type="EMBL" id="KZ288229">
    <property type="protein sequence ID" value="PBC31680.1"/>
    <property type="molecule type" value="Genomic_DNA"/>
</dbReference>
<dbReference type="InterPro" id="IPR011047">
    <property type="entry name" value="Quinoprotein_ADH-like_sf"/>
</dbReference>
<protein>
    <submittedName>
        <fullName evidence="3">WD repeat-containing protein</fullName>
    </submittedName>
</protein>
<dbReference type="PANTHER" id="PTHR32215">
    <property type="entry name" value="CILIA- AND FLAGELLA-ASSOCIATED PROTEIN 57"/>
    <property type="match status" value="1"/>
</dbReference>
<name>A0A2A3EIY3_APICC</name>
<reference evidence="3 4" key="1">
    <citation type="submission" date="2014-07" db="EMBL/GenBank/DDBJ databases">
        <title>Genomic and transcriptomic analysis on Apis cerana provide comprehensive insights into honey bee biology.</title>
        <authorList>
            <person name="Diao Q."/>
            <person name="Sun L."/>
            <person name="Zheng H."/>
            <person name="Zheng H."/>
            <person name="Xu S."/>
            <person name="Wang S."/>
            <person name="Zeng Z."/>
            <person name="Hu F."/>
            <person name="Su S."/>
            <person name="Wu J."/>
        </authorList>
    </citation>
    <scope>NUCLEOTIDE SEQUENCE [LARGE SCALE GENOMIC DNA]</scope>
    <source>
        <tissue evidence="3">Pupae without intestine</tissue>
    </source>
</reference>
<dbReference type="SMART" id="SM00320">
    <property type="entry name" value="WD40"/>
    <property type="match status" value="4"/>
</dbReference>
<evidence type="ECO:0000256" key="1">
    <source>
        <dbReference type="PROSITE-ProRule" id="PRU00221"/>
    </source>
</evidence>
<dbReference type="PANTHER" id="PTHR32215:SF0">
    <property type="entry name" value="CILIA- AND FLAGELLA-ASSOCIATED PROTEIN 57"/>
    <property type="match status" value="1"/>
</dbReference>
<feature type="repeat" description="WD" evidence="1">
    <location>
        <begin position="493"/>
        <end position="534"/>
    </location>
</feature>
<organism evidence="3 4">
    <name type="scientific">Apis cerana cerana</name>
    <name type="common">Oriental honeybee</name>
    <dbReference type="NCBI Taxonomy" id="94128"/>
    <lineage>
        <taxon>Eukaryota</taxon>
        <taxon>Metazoa</taxon>
        <taxon>Ecdysozoa</taxon>
        <taxon>Arthropoda</taxon>
        <taxon>Hexapoda</taxon>
        <taxon>Insecta</taxon>
        <taxon>Pterygota</taxon>
        <taxon>Neoptera</taxon>
        <taxon>Endopterygota</taxon>
        <taxon>Hymenoptera</taxon>
        <taxon>Apocrita</taxon>
        <taxon>Aculeata</taxon>
        <taxon>Apoidea</taxon>
        <taxon>Anthophila</taxon>
        <taxon>Apidae</taxon>
        <taxon>Apis</taxon>
    </lineage>
</organism>
<accession>A0A2A3EIY3</accession>
<feature type="coiled-coil region" evidence="2">
    <location>
        <begin position="687"/>
        <end position="776"/>
    </location>
</feature>
<evidence type="ECO:0000313" key="3">
    <source>
        <dbReference type="EMBL" id="PBC31680.1"/>
    </source>
</evidence>
<proteinExistence type="predicted"/>
<dbReference type="OrthoDB" id="10251741at2759"/>
<dbReference type="Gene3D" id="1.10.287.1490">
    <property type="match status" value="1"/>
</dbReference>
<dbReference type="Gene3D" id="2.130.10.10">
    <property type="entry name" value="YVTN repeat-like/Quinoprotein amine dehydrogenase"/>
    <property type="match status" value="2"/>
</dbReference>
<dbReference type="InterPro" id="IPR001680">
    <property type="entry name" value="WD40_rpt"/>
</dbReference>
<dbReference type="PROSITE" id="PS50082">
    <property type="entry name" value="WD_REPEATS_2"/>
    <property type="match status" value="2"/>
</dbReference>
<feature type="coiled-coil region" evidence="2">
    <location>
        <begin position="1123"/>
        <end position="1157"/>
    </location>
</feature>
<dbReference type="SUPFAM" id="SSF50998">
    <property type="entry name" value="Quinoprotein alcohol dehydrogenase-like"/>
    <property type="match status" value="1"/>
</dbReference>
<dbReference type="InterPro" id="IPR052993">
    <property type="entry name" value="CFA-57"/>
</dbReference>
<keyword evidence="2" id="KW-0175">Coiled coil</keyword>